<dbReference type="STRING" id="1094508.Tsac_1088"/>
<dbReference type="InterPro" id="IPR029063">
    <property type="entry name" value="SAM-dependent_MTases_sf"/>
</dbReference>
<keyword evidence="2" id="KW-0489">Methyltransferase</keyword>
<dbReference type="GO" id="GO:0032259">
    <property type="term" value="P:methylation"/>
    <property type="evidence" value="ECO:0007669"/>
    <property type="project" value="UniProtKB-KW"/>
</dbReference>
<dbReference type="KEGG" id="tsh:Tsac_1088"/>
<dbReference type="RefSeq" id="WP_014757985.1">
    <property type="nucleotide sequence ID" value="NC_017992.1"/>
</dbReference>
<dbReference type="eggNOG" id="COG2226">
    <property type="taxonomic scope" value="Bacteria"/>
</dbReference>
<proteinExistence type="predicted"/>
<evidence type="ECO:0000259" key="1">
    <source>
        <dbReference type="Pfam" id="PF13649"/>
    </source>
</evidence>
<dbReference type="CDD" id="cd02440">
    <property type="entry name" value="AdoMet_MTases"/>
    <property type="match status" value="1"/>
</dbReference>
<evidence type="ECO:0000313" key="3">
    <source>
        <dbReference type="Proteomes" id="UP000006178"/>
    </source>
</evidence>
<reference evidence="2 3" key="1">
    <citation type="journal article" date="2014" name="Appl. Environ. Microbiol.">
        <title>Profile of Secreted Hydrolases, Associated Proteins, and SlpA in Thermoanaerobacterium saccharolyticum during the Degradation of Hemicellulose.</title>
        <authorList>
            <person name="Currie D.H."/>
            <person name="Guss A.M."/>
            <person name="Herring C.D."/>
            <person name="Giannone R.J."/>
            <person name="Johnson C.M."/>
            <person name="Lankford P.K."/>
            <person name="Brown S.D."/>
            <person name="Hettich R.L."/>
            <person name="Lynd L.R."/>
        </authorList>
    </citation>
    <scope>NUCLEOTIDE SEQUENCE [LARGE SCALE GENOMIC DNA]</scope>
    <source>
        <strain evidence="3">DSM 8691 / JW/SL-YS485</strain>
    </source>
</reference>
<dbReference type="PANTHER" id="PTHR44068:SF11">
    <property type="entry name" value="GERANYL DIPHOSPHATE 2-C-METHYLTRANSFERASE"/>
    <property type="match status" value="1"/>
</dbReference>
<dbReference type="Pfam" id="PF13649">
    <property type="entry name" value="Methyltransf_25"/>
    <property type="match status" value="1"/>
</dbReference>
<protein>
    <submittedName>
        <fullName evidence="2">Methyltransferase type 11</fullName>
    </submittedName>
</protein>
<dbReference type="Gene3D" id="3.40.50.150">
    <property type="entry name" value="Vaccinia Virus protein VP39"/>
    <property type="match status" value="1"/>
</dbReference>
<sequence>MYNPEQIKNFYNNYGMREWERLDLTAYDRINYHLHRHFLQGHIGKDKKVLDAGCGAGRFSIAIAQSGSEVTLLDISDEQINIARNKILESGLSSRVSNFIVGDLCEMSMIEDETFDTTVCYGAALNYLLDNLSKGVSELVRVTKRGGTILISVNSKWGVIHSLLGRENFDILDFFGRPDYWYIDKVVDTGELPQHPGVSHPPRHFFDAKEIREILHKAGLKHIVLGSSPCLTAGFRSKVELLEKDNEAWKTIIRLEEKSYCLPTMLDYGEFLLAKGVKEKEW</sequence>
<dbReference type="InterPro" id="IPR041698">
    <property type="entry name" value="Methyltransf_25"/>
</dbReference>
<dbReference type="GO" id="GO:0008168">
    <property type="term" value="F:methyltransferase activity"/>
    <property type="evidence" value="ECO:0007669"/>
    <property type="project" value="UniProtKB-KW"/>
</dbReference>
<evidence type="ECO:0000313" key="2">
    <source>
        <dbReference type="EMBL" id="AFK86101.1"/>
    </source>
</evidence>
<dbReference type="AlphaFoldDB" id="I3VUA6"/>
<dbReference type="SUPFAM" id="SSF53335">
    <property type="entry name" value="S-adenosyl-L-methionine-dependent methyltransferases"/>
    <property type="match status" value="1"/>
</dbReference>
<organism evidence="2 3">
    <name type="scientific">Thermoanaerobacterium saccharolyticum (strain DSM 8691 / JW/SL-YS485)</name>
    <dbReference type="NCBI Taxonomy" id="1094508"/>
    <lineage>
        <taxon>Bacteria</taxon>
        <taxon>Bacillati</taxon>
        <taxon>Bacillota</taxon>
        <taxon>Clostridia</taxon>
        <taxon>Thermoanaerobacterales</taxon>
        <taxon>Thermoanaerobacteraceae</taxon>
        <taxon>Thermoanaerobacterium</taxon>
    </lineage>
</organism>
<dbReference type="EMBL" id="CP003184">
    <property type="protein sequence ID" value="AFK86101.1"/>
    <property type="molecule type" value="Genomic_DNA"/>
</dbReference>
<name>I3VUA6_THESW</name>
<dbReference type="InterPro" id="IPR050447">
    <property type="entry name" value="Erg6_SMT_methyltransf"/>
</dbReference>
<feature type="domain" description="Methyltransferase" evidence="1">
    <location>
        <begin position="49"/>
        <end position="147"/>
    </location>
</feature>
<dbReference type="Proteomes" id="UP000006178">
    <property type="component" value="Chromosome"/>
</dbReference>
<keyword evidence="2" id="KW-0808">Transferase</keyword>
<dbReference type="PANTHER" id="PTHR44068">
    <property type="entry name" value="ZGC:194242"/>
    <property type="match status" value="1"/>
</dbReference>
<gene>
    <name evidence="2" type="ordered locus">Tsac_1088</name>
</gene>
<accession>I3VUA6</accession>
<keyword evidence="3" id="KW-1185">Reference proteome</keyword>
<dbReference type="PATRIC" id="fig|1094508.3.peg.1100"/>
<dbReference type="BioCyc" id="TSAC1094508:GLMA-1110-MONOMER"/>